<dbReference type="GO" id="GO:0016607">
    <property type="term" value="C:nuclear speck"/>
    <property type="evidence" value="ECO:0007669"/>
    <property type="project" value="UniProtKB-SubCell"/>
</dbReference>
<keyword evidence="5" id="KW-0597">Phosphoprotein</keyword>
<evidence type="ECO:0000256" key="5">
    <source>
        <dbReference type="ARBA" id="ARBA00022553"/>
    </source>
</evidence>
<dbReference type="PANTHER" id="PTHR31638:SF3">
    <property type="entry name" value="DAZ-ASSOCIATED PROTEIN 2"/>
    <property type="match status" value="1"/>
</dbReference>
<name>A0A8C3DIQ5_CORMO</name>
<organism evidence="12 13">
    <name type="scientific">Corvus moneduloides</name>
    <name type="common">New Caledonian crow</name>
    <dbReference type="NCBI Taxonomy" id="1196302"/>
    <lineage>
        <taxon>Eukaryota</taxon>
        <taxon>Metazoa</taxon>
        <taxon>Chordata</taxon>
        <taxon>Craniata</taxon>
        <taxon>Vertebrata</taxon>
        <taxon>Euteleostomi</taxon>
        <taxon>Archelosauria</taxon>
        <taxon>Archosauria</taxon>
        <taxon>Dinosauria</taxon>
        <taxon>Saurischia</taxon>
        <taxon>Theropoda</taxon>
        <taxon>Coelurosauria</taxon>
        <taxon>Aves</taxon>
        <taxon>Neognathae</taxon>
        <taxon>Neoaves</taxon>
        <taxon>Telluraves</taxon>
        <taxon>Australaves</taxon>
        <taxon>Passeriformes</taxon>
        <taxon>Corvoidea</taxon>
        <taxon>Corvidae</taxon>
        <taxon>Corvus</taxon>
    </lineage>
</organism>
<evidence type="ECO:0000313" key="12">
    <source>
        <dbReference type="Ensembl" id="ENSCMUP00000006152.1"/>
    </source>
</evidence>
<evidence type="ECO:0000256" key="7">
    <source>
        <dbReference type="ARBA" id="ARBA00023242"/>
    </source>
</evidence>
<dbReference type="InterPro" id="IPR022730">
    <property type="entry name" value="DAZ_assoc-2"/>
</dbReference>
<accession>A0A8C3DIQ5</accession>
<keyword evidence="7" id="KW-0539">Nucleus</keyword>
<feature type="region of interest" description="Disordered" evidence="11">
    <location>
        <begin position="1"/>
        <end position="80"/>
    </location>
</feature>
<evidence type="ECO:0000256" key="4">
    <source>
        <dbReference type="ARBA" id="ARBA00022490"/>
    </source>
</evidence>
<evidence type="ECO:0000256" key="10">
    <source>
        <dbReference type="ARBA" id="ARBA00045449"/>
    </source>
</evidence>
<evidence type="ECO:0000313" key="13">
    <source>
        <dbReference type="Proteomes" id="UP000694553"/>
    </source>
</evidence>
<evidence type="ECO:0000256" key="3">
    <source>
        <dbReference type="ARBA" id="ARBA00014066"/>
    </source>
</evidence>
<dbReference type="Pfam" id="PF11029">
    <property type="entry name" value="DAZAP2"/>
    <property type="match status" value="1"/>
</dbReference>
<feature type="compositionally biased region" description="Pro residues" evidence="11">
    <location>
        <begin position="51"/>
        <end position="80"/>
    </location>
</feature>
<protein>
    <recommendedName>
        <fullName evidence="3">DAZ-associated protein 2</fullName>
    </recommendedName>
    <alternativeName>
        <fullName evidence="8">Deleted in azoospermia-associated protein 2</fullName>
    </alternativeName>
    <alternativeName>
        <fullName evidence="9">Proline-rich transcript in brain protein</fullName>
    </alternativeName>
</protein>
<comment type="function">
    <text evidence="10">In unstressed cells, promotes SIAH1-mediated polyubiquitination and degradation of the serine/threonine-protein kinase HIPK2, probably by acting as a loading factor that potentiates complex formation between HIPK2 and ubiquitin ligase SIAH1. In response to DNA damage, localizes to the nucleus following phosphorylation by HIPK2 and modulates the expression of a subset of TP53/p53 target genes by binding to TP53 at target gene promoters. This limits the expression of a number of cell death-mediating TP53 target genes, reducing DNA damage-induced cell death. Enhances the binding of transcription factor TCF7L2/TCF4, a Wnt signaling pathway effector, to the promoters of target genes. Plays a role in stress granule formation.</text>
</comment>
<evidence type="ECO:0000256" key="6">
    <source>
        <dbReference type="ARBA" id="ARBA00022843"/>
    </source>
</evidence>
<reference evidence="12" key="3">
    <citation type="submission" date="2025-09" db="UniProtKB">
        <authorList>
            <consortium name="Ensembl"/>
        </authorList>
    </citation>
    <scope>IDENTIFICATION</scope>
</reference>
<sequence>MPHGGGERGRQYHGEGGTGRGGDAFSRQGSFLLNPKPSSSSIPALLTRFSPPGPFPGQPSFPGLAPPGYPQALPLPQPPPYLDPAPAYPELYRLSFVPLGAASVPPVSPAYPGASLYLPLAPPVPVGALGSPVAYFPLGQVYPPGSAVLLEGAFDTGARLGTGGSGGIPVSAGGSVGSGVGGEGLGQVALAASPAVQVGAHNGGIWVGREQKITCPWPRGVPAPSQLALGTSRWDWGSQVALAHSRAGCGQ</sequence>
<feature type="compositionally biased region" description="Polar residues" evidence="11">
    <location>
        <begin position="27"/>
        <end position="42"/>
    </location>
</feature>
<reference evidence="13" key="1">
    <citation type="submission" date="2019-10" db="EMBL/GenBank/DDBJ databases">
        <title>Corvus moneduloides (New Caledonian crow) genome, bCorMon1, primary haplotype.</title>
        <authorList>
            <person name="Rutz C."/>
            <person name="Fungtammasan C."/>
            <person name="Mountcastle J."/>
            <person name="Formenti G."/>
            <person name="Chow W."/>
            <person name="Howe K."/>
            <person name="Steele M.P."/>
            <person name="Fernandes J."/>
            <person name="Gilbert M.T.P."/>
            <person name="Fedrigo O."/>
            <person name="Jarvis E.D."/>
            <person name="Gemmell N."/>
        </authorList>
    </citation>
    <scope>NUCLEOTIDE SEQUENCE [LARGE SCALE GENOMIC DNA]</scope>
</reference>
<dbReference type="Proteomes" id="UP000694553">
    <property type="component" value="Unassembled WGS sequence"/>
</dbReference>
<evidence type="ECO:0000256" key="2">
    <source>
        <dbReference type="ARBA" id="ARBA00004324"/>
    </source>
</evidence>
<comment type="subcellular location">
    <subcellularLocation>
        <location evidence="1">Cytoplasm</location>
        <location evidence="1">Stress granule</location>
    </subcellularLocation>
    <subcellularLocation>
        <location evidence="2">Nucleus speckle</location>
    </subcellularLocation>
</comment>
<dbReference type="Ensembl" id="ENSCMUT00000006639.2">
    <property type="protein sequence ID" value="ENSCMUP00000006152.1"/>
    <property type="gene ID" value="ENSCMUG00000004088.2"/>
</dbReference>
<dbReference type="PANTHER" id="PTHR31638">
    <property type="entry name" value="DAZ-ASSOCIATED PROTEIN 2"/>
    <property type="match status" value="1"/>
</dbReference>
<evidence type="ECO:0000256" key="9">
    <source>
        <dbReference type="ARBA" id="ARBA00034352"/>
    </source>
</evidence>
<evidence type="ECO:0000256" key="1">
    <source>
        <dbReference type="ARBA" id="ARBA00004210"/>
    </source>
</evidence>
<keyword evidence="13" id="KW-1185">Reference proteome</keyword>
<reference evidence="12" key="2">
    <citation type="submission" date="2025-08" db="UniProtKB">
        <authorList>
            <consortium name="Ensembl"/>
        </authorList>
    </citation>
    <scope>IDENTIFICATION</scope>
</reference>
<dbReference type="GO" id="GO:0010494">
    <property type="term" value="C:cytoplasmic stress granule"/>
    <property type="evidence" value="ECO:0007669"/>
    <property type="project" value="UniProtKB-SubCell"/>
</dbReference>
<keyword evidence="4" id="KW-0963">Cytoplasm</keyword>
<proteinExistence type="predicted"/>
<evidence type="ECO:0000256" key="8">
    <source>
        <dbReference type="ARBA" id="ARBA00032174"/>
    </source>
</evidence>
<feature type="compositionally biased region" description="Basic and acidic residues" evidence="11">
    <location>
        <begin position="1"/>
        <end position="13"/>
    </location>
</feature>
<keyword evidence="6" id="KW-0832">Ubl conjugation</keyword>
<dbReference type="AlphaFoldDB" id="A0A8C3DIQ5"/>
<evidence type="ECO:0000256" key="11">
    <source>
        <dbReference type="SAM" id="MobiDB-lite"/>
    </source>
</evidence>